<evidence type="ECO:0000313" key="4">
    <source>
        <dbReference type="Proteomes" id="UP000000560"/>
    </source>
</evidence>
<dbReference type="GO" id="GO:0016787">
    <property type="term" value="F:hydrolase activity"/>
    <property type="evidence" value="ECO:0007669"/>
    <property type="project" value="UniProtKB-KW"/>
</dbReference>
<reference evidence="4" key="2">
    <citation type="journal article" date="2009" name="Fungal Genet. Biol.">
        <title>The 2008 update of the Aspergillus nidulans genome annotation: a community effort.</title>
        <authorList>
            <person name="Wortman J.R."/>
            <person name="Gilsenan J.M."/>
            <person name="Joardar V."/>
            <person name="Deegan J."/>
            <person name="Clutterbuck J."/>
            <person name="Andersen M.R."/>
            <person name="Archer D."/>
            <person name="Bencina M."/>
            <person name="Braus G."/>
            <person name="Coutinho P."/>
            <person name="von Dohren H."/>
            <person name="Doonan J."/>
            <person name="Driessen A.J."/>
            <person name="Durek P."/>
            <person name="Espeso E."/>
            <person name="Fekete E."/>
            <person name="Flipphi M."/>
            <person name="Estrada C.G."/>
            <person name="Geysens S."/>
            <person name="Goldman G."/>
            <person name="de Groot P.W."/>
            <person name="Hansen K."/>
            <person name="Harris S.D."/>
            <person name="Heinekamp T."/>
            <person name="Helmstaedt K."/>
            <person name="Henrissat B."/>
            <person name="Hofmann G."/>
            <person name="Homan T."/>
            <person name="Horio T."/>
            <person name="Horiuchi H."/>
            <person name="James S."/>
            <person name="Jones M."/>
            <person name="Karaffa L."/>
            <person name="Karanyi Z."/>
            <person name="Kato M."/>
            <person name="Keller N."/>
            <person name="Kelly D.E."/>
            <person name="Kiel J.A."/>
            <person name="Kim J.M."/>
            <person name="van der Klei I.J."/>
            <person name="Klis F.M."/>
            <person name="Kovalchuk A."/>
            <person name="Krasevec N."/>
            <person name="Kubicek C.P."/>
            <person name="Liu B."/>
            <person name="Maccabe A."/>
            <person name="Meyer V."/>
            <person name="Mirabito P."/>
            <person name="Miskei M."/>
            <person name="Mos M."/>
            <person name="Mullins J."/>
            <person name="Nelson D.R."/>
            <person name="Nielsen J."/>
            <person name="Oakley B.R."/>
            <person name="Osmani S.A."/>
            <person name="Pakula T."/>
            <person name="Paszewski A."/>
            <person name="Paulsen I."/>
            <person name="Pilsyk S."/>
            <person name="Pocsi I."/>
            <person name="Punt P.J."/>
            <person name="Ram A.F."/>
            <person name="Ren Q."/>
            <person name="Robellet X."/>
            <person name="Robson G."/>
            <person name="Seiboth B."/>
            <person name="van Solingen P."/>
            <person name="Specht T."/>
            <person name="Sun J."/>
            <person name="Taheri-Talesh N."/>
            <person name="Takeshita N."/>
            <person name="Ussery D."/>
            <person name="vanKuyk P.A."/>
            <person name="Visser H."/>
            <person name="van de Vondervoort P.J."/>
            <person name="de Vries R.P."/>
            <person name="Walton J."/>
            <person name="Xiang X."/>
            <person name="Xiong Y."/>
            <person name="Zeng A.P."/>
            <person name="Brandt B.W."/>
            <person name="Cornell M.J."/>
            <person name="van den Hondel C.A."/>
            <person name="Visser J."/>
            <person name="Oliver S.G."/>
            <person name="Turner G."/>
        </authorList>
    </citation>
    <scope>GENOME REANNOTATION</scope>
    <source>
        <strain evidence="4">FGSC A4 / ATCC 38163 / CBS 112.46 / NRRL 194 / M139</strain>
    </source>
</reference>
<dbReference type="RefSeq" id="XP_663070.1">
    <property type="nucleotide sequence ID" value="XM_657978.1"/>
</dbReference>
<name>Q5B1W4_EMENI</name>
<dbReference type="KEGG" id="ani:ANIA_05466"/>
<dbReference type="eggNOG" id="KOG3675">
    <property type="taxonomic scope" value="Eukaryota"/>
</dbReference>
<dbReference type="GO" id="GO:0046872">
    <property type="term" value="F:metal ion binding"/>
    <property type="evidence" value="ECO:0007669"/>
    <property type="project" value="UniProtKB-KW"/>
</dbReference>
<organism evidence="3 4">
    <name type="scientific">Emericella nidulans (strain FGSC A4 / ATCC 38163 / CBS 112.46 / NRRL 194 / M139)</name>
    <name type="common">Aspergillus nidulans</name>
    <dbReference type="NCBI Taxonomy" id="227321"/>
    <lineage>
        <taxon>Eukaryota</taxon>
        <taxon>Fungi</taxon>
        <taxon>Dikarya</taxon>
        <taxon>Ascomycota</taxon>
        <taxon>Pezizomycotina</taxon>
        <taxon>Eurotiomycetes</taxon>
        <taxon>Eurotiomycetidae</taxon>
        <taxon>Eurotiales</taxon>
        <taxon>Aspergillaceae</taxon>
        <taxon>Aspergillus</taxon>
        <taxon>Aspergillus subgen. Nidulantes</taxon>
    </lineage>
</organism>
<dbReference type="Proteomes" id="UP000000560">
    <property type="component" value="Chromosome V"/>
</dbReference>
<reference evidence="4" key="1">
    <citation type="journal article" date="2005" name="Nature">
        <title>Sequencing of Aspergillus nidulans and comparative analysis with A. fumigatus and A. oryzae.</title>
        <authorList>
            <person name="Galagan J.E."/>
            <person name="Calvo S.E."/>
            <person name="Cuomo C."/>
            <person name="Ma L.J."/>
            <person name="Wortman J.R."/>
            <person name="Batzoglou S."/>
            <person name="Lee S.I."/>
            <person name="Basturkmen M."/>
            <person name="Spevak C.C."/>
            <person name="Clutterbuck J."/>
            <person name="Kapitonov V."/>
            <person name="Jurka J."/>
            <person name="Scazzocchio C."/>
            <person name="Farman M."/>
            <person name="Butler J."/>
            <person name="Purcell S."/>
            <person name="Harris S."/>
            <person name="Braus G.H."/>
            <person name="Draht O."/>
            <person name="Busch S."/>
            <person name="D'Enfert C."/>
            <person name="Bouchier C."/>
            <person name="Goldman G.H."/>
            <person name="Bell-Pedersen D."/>
            <person name="Griffiths-Jones S."/>
            <person name="Doonan J.H."/>
            <person name="Yu J."/>
            <person name="Vienken K."/>
            <person name="Pain A."/>
            <person name="Freitag M."/>
            <person name="Selker E.U."/>
            <person name="Archer D.B."/>
            <person name="Penalva M.A."/>
            <person name="Oakley B.R."/>
            <person name="Momany M."/>
            <person name="Tanaka T."/>
            <person name="Kumagai T."/>
            <person name="Asai K."/>
            <person name="Machida M."/>
            <person name="Nierman W.C."/>
            <person name="Denning D.W."/>
            <person name="Caddick M."/>
            <person name="Hynes M."/>
            <person name="Paoletti M."/>
            <person name="Fischer R."/>
            <person name="Miller B."/>
            <person name="Dyer P."/>
            <person name="Sachs M.S."/>
            <person name="Osmani S.A."/>
            <person name="Birren B.W."/>
        </authorList>
    </citation>
    <scope>NUCLEOTIDE SEQUENCE [LARGE SCALE GENOMIC DNA]</scope>
    <source>
        <strain evidence="4">FGSC A4 / ATCC 38163 / CBS 112.46 / NRRL 194 / M139</strain>
    </source>
</reference>
<keyword evidence="4" id="KW-1185">Reference proteome</keyword>
<dbReference type="AlphaFoldDB" id="Q5B1W4"/>
<keyword evidence="2" id="KW-0378">Hydrolase</keyword>
<dbReference type="InParanoid" id="Q5B1W4"/>
<dbReference type="GeneID" id="2871756"/>
<dbReference type="PANTHER" id="PTHR23422">
    <property type="entry name" value="DIPEPTIDYL PEPTIDASE III-RELATED"/>
    <property type="match status" value="1"/>
</dbReference>
<dbReference type="OMA" id="HEMIGKL"/>
<evidence type="ECO:0000313" key="3">
    <source>
        <dbReference type="EMBL" id="CBF81859.1"/>
    </source>
</evidence>
<dbReference type="MEROPS" id="M49.001"/>
<dbReference type="InterPro" id="IPR039461">
    <property type="entry name" value="Peptidase_M49"/>
</dbReference>
<evidence type="ECO:0000256" key="2">
    <source>
        <dbReference type="ARBA" id="ARBA00022801"/>
    </source>
</evidence>
<dbReference type="Pfam" id="PF03571">
    <property type="entry name" value="Peptidase_M49"/>
    <property type="match status" value="3"/>
</dbReference>
<evidence type="ECO:0000256" key="1">
    <source>
        <dbReference type="ARBA" id="ARBA00022723"/>
    </source>
</evidence>
<accession>Q5B1W4</accession>
<accession>C8VGF4</accession>
<dbReference type="OrthoDB" id="4694525at2759"/>
<protein>
    <submittedName>
        <fullName evidence="3">Uncharacterized protein</fullName>
    </submittedName>
</protein>
<sequence>MVTDGGLKLFTYWCSELGLLGMARMLFFDSGDCDRLASWAGLDFHDFQLFLDYAATFLSNIGDYYGSDDQKFVPLIGKEKLGKLAACASPRVVALWEQICVPMFQEPPLSLGPPGGLMQSSYYQGYENCASSFRDMRHWLSGLCKIYRFLPENTRLRRARLPAEREVLSIIQASVAETRTLCNGKISDTVQSDQVIEHEMIGKLRDSSITGDLAVYKESQSIWVTNKAPKVEAALGFVESYKDPLGVRSLAYCSSIIFPGINLPNCCMKYLVMGLANSSQRYPRATSILIPTTLRQFTSLGIQLRTRADLDRTTDGLRGLENYDPVTKKWSQAHSQAHYVIFRHLLRDSPNLYAVNVITLTHIADIASCRDFYESLSNADFEALTWTDIVVAKKDPLSQANTFTRGDAVELREYEPTAGGVIQSWAAREIQGDPVLRAQRIASSSILICSSIAYSHSIRLYWRVHSKVFK</sequence>
<dbReference type="Gene3D" id="3.30.540.30">
    <property type="match status" value="1"/>
</dbReference>
<keyword evidence="1" id="KW-0479">Metal-binding</keyword>
<dbReference type="HOGENOM" id="CLU_011977_1_0_1"/>
<dbReference type="EMBL" id="BN001305">
    <property type="protein sequence ID" value="CBF81859.1"/>
    <property type="molecule type" value="Genomic_DNA"/>
</dbReference>
<dbReference type="PANTHER" id="PTHR23422:SF11">
    <property type="entry name" value="DIPEPTIDYL PEPTIDASE 3"/>
    <property type="match status" value="1"/>
</dbReference>
<gene>
    <name evidence="3" type="ORF">ANIA_05466</name>
</gene>
<proteinExistence type="predicted"/>